<dbReference type="GeneID" id="108074136"/>
<evidence type="ECO:0000256" key="1">
    <source>
        <dbReference type="ARBA" id="ARBA00004477"/>
    </source>
</evidence>
<dbReference type="Proteomes" id="UP001652661">
    <property type="component" value="Chromosome X"/>
</dbReference>
<sequence length="245" mass="28621">MDVLTWQLPIVCGSWLILGLAAIYLLTNFSLPSLLGLAGLIIIGLVMLYAAIQRVEPYQELKDHPLMAEMRLPPETVKLMADRMHNWINRWLATGQYLIFDQDYRPSILLAITASFLSVTCAYFGSTTVIMMAHCLVFFLPTLWPHLVREWNHVKRLPWPPRMMRLRFQKQNVMMLSQEIIYEEDITDKEKRIMQKINSRRKSEVFREVSGSEAGRTHQHQRPVKQLKQTCTHSITSTLNQFFIF</sequence>
<feature type="transmembrane region" description="Helical" evidence="6">
    <location>
        <begin position="34"/>
        <end position="52"/>
    </location>
</feature>
<dbReference type="GO" id="GO:0005789">
    <property type="term" value="C:endoplasmic reticulum membrane"/>
    <property type="evidence" value="ECO:0007669"/>
    <property type="project" value="UniProtKB-SubCell"/>
</dbReference>
<dbReference type="AlphaFoldDB" id="A0A6P4ICQ8"/>
<feature type="transmembrane region" description="Helical" evidence="6">
    <location>
        <begin position="6"/>
        <end position="27"/>
    </location>
</feature>
<dbReference type="OrthoDB" id="7871988at2759"/>
<accession>A0A6P4ICQ8</accession>
<organism evidence="8 9">
    <name type="scientific">Drosophila kikkawai</name>
    <name type="common">Fruit fly</name>
    <dbReference type="NCBI Taxonomy" id="30033"/>
    <lineage>
        <taxon>Eukaryota</taxon>
        <taxon>Metazoa</taxon>
        <taxon>Ecdysozoa</taxon>
        <taxon>Arthropoda</taxon>
        <taxon>Hexapoda</taxon>
        <taxon>Insecta</taxon>
        <taxon>Pterygota</taxon>
        <taxon>Neoptera</taxon>
        <taxon>Endopterygota</taxon>
        <taxon>Diptera</taxon>
        <taxon>Brachycera</taxon>
        <taxon>Muscomorpha</taxon>
        <taxon>Ephydroidea</taxon>
        <taxon>Drosophilidae</taxon>
        <taxon>Drosophila</taxon>
        <taxon>Sophophora</taxon>
    </lineage>
</organism>
<keyword evidence="3 6" id="KW-0256">Endoplasmic reticulum</keyword>
<feature type="domain" description="Reticulon" evidence="7">
    <location>
        <begin position="1"/>
        <end position="204"/>
    </location>
</feature>
<evidence type="ECO:0000256" key="5">
    <source>
        <dbReference type="ARBA" id="ARBA00023136"/>
    </source>
</evidence>
<evidence type="ECO:0000256" key="6">
    <source>
        <dbReference type="RuleBase" id="RU363132"/>
    </source>
</evidence>
<evidence type="ECO:0000259" key="7">
    <source>
        <dbReference type="PROSITE" id="PS50845"/>
    </source>
</evidence>
<keyword evidence="5 6" id="KW-0472">Membrane</keyword>
<keyword evidence="8" id="KW-1185">Reference proteome</keyword>
<evidence type="ECO:0000313" key="9">
    <source>
        <dbReference type="RefSeq" id="XP_017021524.1"/>
    </source>
</evidence>
<evidence type="ECO:0000256" key="2">
    <source>
        <dbReference type="ARBA" id="ARBA00022692"/>
    </source>
</evidence>
<reference evidence="9" key="1">
    <citation type="submission" date="2025-08" db="UniProtKB">
        <authorList>
            <consortium name="RefSeq"/>
        </authorList>
    </citation>
    <scope>IDENTIFICATION</scope>
    <source>
        <strain evidence="9">14028-0561.14</strain>
        <tissue evidence="9">Whole fly</tissue>
    </source>
</reference>
<name>A0A6P4ICQ8_DROKI</name>
<evidence type="ECO:0000256" key="4">
    <source>
        <dbReference type="ARBA" id="ARBA00022989"/>
    </source>
</evidence>
<evidence type="ECO:0000256" key="3">
    <source>
        <dbReference type="ARBA" id="ARBA00022824"/>
    </source>
</evidence>
<dbReference type="Pfam" id="PF02453">
    <property type="entry name" value="Reticulon"/>
    <property type="match status" value="1"/>
</dbReference>
<feature type="transmembrane region" description="Helical" evidence="6">
    <location>
        <begin position="108"/>
        <end position="140"/>
    </location>
</feature>
<keyword evidence="2 6" id="KW-0812">Transmembrane</keyword>
<dbReference type="RefSeq" id="XP_017021524.1">
    <property type="nucleotide sequence ID" value="XM_017166035.3"/>
</dbReference>
<evidence type="ECO:0000313" key="8">
    <source>
        <dbReference type="Proteomes" id="UP001652661"/>
    </source>
</evidence>
<keyword evidence="4 6" id="KW-1133">Transmembrane helix</keyword>
<dbReference type="PROSITE" id="PS50845">
    <property type="entry name" value="RETICULON"/>
    <property type="match status" value="1"/>
</dbReference>
<proteinExistence type="predicted"/>
<dbReference type="InterPro" id="IPR003388">
    <property type="entry name" value="Reticulon"/>
</dbReference>
<gene>
    <name evidence="9" type="primary">LOC108074136</name>
</gene>
<protein>
    <recommendedName>
        <fullName evidence="6">Reticulon-like protein</fullName>
    </recommendedName>
</protein>
<comment type="subcellular location">
    <subcellularLocation>
        <location evidence="1 6">Endoplasmic reticulum membrane</location>
        <topology evidence="1 6">Multi-pass membrane protein</topology>
    </subcellularLocation>
</comment>